<keyword evidence="8" id="KW-1185">Reference proteome</keyword>
<evidence type="ECO:0000256" key="6">
    <source>
        <dbReference type="SAM" id="Phobius"/>
    </source>
</evidence>
<evidence type="ECO:0000256" key="1">
    <source>
        <dbReference type="ARBA" id="ARBA00004141"/>
    </source>
</evidence>
<dbReference type="PANTHER" id="PTHR45649">
    <property type="entry name" value="AMINO-ACID PERMEASE BAT1"/>
    <property type="match status" value="1"/>
</dbReference>
<evidence type="ECO:0000313" key="8">
    <source>
        <dbReference type="Proteomes" id="UP001165120"/>
    </source>
</evidence>
<dbReference type="PANTHER" id="PTHR45649:SF29">
    <property type="entry name" value="AMINO ACID TRANSPORTER (EUROFUNG)"/>
    <property type="match status" value="1"/>
</dbReference>
<gene>
    <name evidence="7" type="ORF">Cboi02_000467700</name>
</gene>
<comment type="subcellular location">
    <subcellularLocation>
        <location evidence="1">Membrane</location>
        <topology evidence="1">Multi-pass membrane protein</topology>
    </subcellularLocation>
</comment>
<protein>
    <submittedName>
        <fullName evidence="7">Unnamed protein product</fullName>
    </submittedName>
</protein>
<feature type="transmembrane region" description="Helical" evidence="6">
    <location>
        <begin position="298"/>
        <end position="322"/>
    </location>
</feature>
<feature type="transmembrane region" description="Helical" evidence="6">
    <location>
        <begin position="91"/>
        <end position="112"/>
    </location>
</feature>
<dbReference type="AlphaFoldDB" id="A0A9W6WK05"/>
<evidence type="ECO:0000256" key="3">
    <source>
        <dbReference type="ARBA" id="ARBA00022692"/>
    </source>
</evidence>
<evidence type="ECO:0000256" key="2">
    <source>
        <dbReference type="ARBA" id="ARBA00022448"/>
    </source>
</evidence>
<sequence length="573" mass="62555">MSNIEPIRSTTTIVSVDQLPVQSILSHRGKNIVVDHAVDQDEAIILALGYQNSFKREFSLWSTFAVSFSVLGLLPSIASCTWYSVAYSGNAGLTWAWLVALIGIFAVAGSMAELASAYPTSGGLYYATSQLAPPKYAVFLSWWVGWSNWLVQITGAPSVNYGGACMILALKTFNDPDYTPTNGQTYLLTMALCFVTSIISSFPTKWVAYFNSVGTSLNLIFLFIVWVMILGGDNRESQGLPKFNSNSFAWGIDNFTEWPDGIAILMSFMAVIWTMSGYDSPFHLAEECSNAQIATPRAIVLTATVGGVLGFIFQLALAYTVVDIDAAVNADLGQPYVSILAQVLDKKMVYAATGMTVISSFCMGQACQVAASRVTFAYSRDGCFPFSKYWMAVNPITQTPVNAVWFNWFIGQLLLLLIFAGGSAIDAIFSVGAIGSFISFTLPILLRITYSRNTFRPGPWNLGKFSTVSGVIASCFVILMIPILCFPQYRGADNTPDTMNWTVVVYFGPMFLASAWYFIYAHKVFKGPRSNIDPSKFVSDDDEAEVIDAKIASGDEVHVYGSNGDIEKTSSGY</sequence>
<name>A0A9W6WK05_CANBO</name>
<dbReference type="GO" id="GO:0015101">
    <property type="term" value="F:organic cation transmembrane transporter activity"/>
    <property type="evidence" value="ECO:0007669"/>
    <property type="project" value="UniProtKB-ARBA"/>
</dbReference>
<feature type="transmembrane region" description="Helical" evidence="6">
    <location>
        <begin position="208"/>
        <end position="230"/>
    </location>
</feature>
<dbReference type="EMBL" id="BSXN01001974">
    <property type="protein sequence ID" value="GME75158.1"/>
    <property type="molecule type" value="Genomic_DNA"/>
</dbReference>
<evidence type="ECO:0000256" key="5">
    <source>
        <dbReference type="ARBA" id="ARBA00023136"/>
    </source>
</evidence>
<dbReference type="PIRSF" id="PIRSF006060">
    <property type="entry name" value="AA_transporter"/>
    <property type="match status" value="1"/>
</dbReference>
<dbReference type="GO" id="GO:0016020">
    <property type="term" value="C:membrane"/>
    <property type="evidence" value="ECO:0007669"/>
    <property type="project" value="UniProtKB-SubCell"/>
</dbReference>
<evidence type="ECO:0000313" key="7">
    <source>
        <dbReference type="EMBL" id="GME75158.1"/>
    </source>
</evidence>
<keyword evidence="2" id="KW-0813">Transport</keyword>
<dbReference type="OrthoDB" id="4476201at2759"/>
<keyword evidence="5 6" id="KW-0472">Membrane</keyword>
<feature type="transmembrane region" description="Helical" evidence="6">
    <location>
        <begin position="427"/>
        <end position="446"/>
    </location>
</feature>
<feature type="transmembrane region" description="Helical" evidence="6">
    <location>
        <begin position="404"/>
        <end position="421"/>
    </location>
</feature>
<dbReference type="Proteomes" id="UP001165120">
    <property type="component" value="Unassembled WGS sequence"/>
</dbReference>
<feature type="transmembrane region" description="Helical" evidence="6">
    <location>
        <begin position="467"/>
        <end position="489"/>
    </location>
</feature>
<dbReference type="Pfam" id="PF13520">
    <property type="entry name" value="AA_permease_2"/>
    <property type="match status" value="1"/>
</dbReference>
<keyword evidence="3 6" id="KW-0812">Transmembrane</keyword>
<reference evidence="7" key="1">
    <citation type="submission" date="2023-04" db="EMBL/GenBank/DDBJ databases">
        <title>Candida boidinii NBRC 10035.</title>
        <authorList>
            <person name="Ichikawa N."/>
            <person name="Sato H."/>
            <person name="Tonouchi N."/>
        </authorList>
    </citation>
    <scope>NUCLEOTIDE SEQUENCE</scope>
    <source>
        <strain evidence="7">NBRC 10035</strain>
    </source>
</reference>
<accession>A0A9W6WK05</accession>
<keyword evidence="4 6" id="KW-1133">Transmembrane helix</keyword>
<comment type="caution">
    <text evidence="7">The sequence shown here is derived from an EMBL/GenBank/DDBJ whole genome shotgun (WGS) entry which is preliminary data.</text>
</comment>
<feature type="transmembrane region" description="Helical" evidence="6">
    <location>
        <begin position="149"/>
        <end position="173"/>
    </location>
</feature>
<organism evidence="7 8">
    <name type="scientific">Candida boidinii</name>
    <name type="common">Yeast</name>
    <dbReference type="NCBI Taxonomy" id="5477"/>
    <lineage>
        <taxon>Eukaryota</taxon>
        <taxon>Fungi</taxon>
        <taxon>Dikarya</taxon>
        <taxon>Ascomycota</taxon>
        <taxon>Saccharomycotina</taxon>
        <taxon>Pichiomycetes</taxon>
        <taxon>Pichiales</taxon>
        <taxon>Pichiaceae</taxon>
        <taxon>Ogataea</taxon>
        <taxon>Ogataea/Candida clade</taxon>
    </lineage>
</organism>
<feature type="transmembrane region" description="Helical" evidence="6">
    <location>
        <begin position="60"/>
        <end position="85"/>
    </location>
</feature>
<dbReference type="Gene3D" id="1.20.1740.10">
    <property type="entry name" value="Amino acid/polyamine transporter I"/>
    <property type="match status" value="1"/>
</dbReference>
<feature type="transmembrane region" description="Helical" evidence="6">
    <location>
        <begin position="185"/>
        <end position="202"/>
    </location>
</feature>
<proteinExistence type="predicted"/>
<feature type="transmembrane region" description="Helical" evidence="6">
    <location>
        <begin position="261"/>
        <end position="278"/>
    </location>
</feature>
<evidence type="ECO:0000256" key="4">
    <source>
        <dbReference type="ARBA" id="ARBA00022989"/>
    </source>
</evidence>
<dbReference type="FunFam" id="1.20.1740.10:FF:000046">
    <property type="entry name" value="Amino-acid permease, putative"/>
    <property type="match status" value="1"/>
</dbReference>
<dbReference type="InterPro" id="IPR002293">
    <property type="entry name" value="AA/rel_permease1"/>
</dbReference>
<feature type="transmembrane region" description="Helical" evidence="6">
    <location>
        <begin position="501"/>
        <end position="520"/>
    </location>
</feature>